<reference evidence="1" key="1">
    <citation type="submission" date="2022-07" db="EMBL/GenBank/DDBJ databases">
        <title>First report of Bartonella spp. in marsupials in Brazil, with a description of Bartonella harrusi sp. nov. and new proposal for taxonomic reclassification of species of the genus Bartonella.</title>
        <authorList>
            <person name="Amaral R.B."/>
        </authorList>
    </citation>
    <scope>NUCLEOTIDE SEQUENCE</scope>
    <source>
        <strain evidence="1">117A</strain>
    </source>
</reference>
<dbReference type="EMBL" id="CP101114">
    <property type="protein sequence ID" value="UTO28241.1"/>
    <property type="molecule type" value="Genomic_DNA"/>
</dbReference>
<evidence type="ECO:0000313" key="2">
    <source>
        <dbReference type="Proteomes" id="UP001059475"/>
    </source>
</evidence>
<proteinExistence type="predicted"/>
<dbReference type="Proteomes" id="UP001059475">
    <property type="component" value="Chromosome"/>
</dbReference>
<evidence type="ECO:0000313" key="1">
    <source>
        <dbReference type="EMBL" id="UTO28241.1"/>
    </source>
</evidence>
<dbReference type="RefSeq" id="WP_254770151.1">
    <property type="nucleotide sequence ID" value="NZ_CP101114.1"/>
</dbReference>
<name>A0ABY5EVP6_9HYPH</name>
<accession>A0ABY5EVP6</accession>
<keyword evidence="2" id="KW-1185">Reference proteome</keyword>
<organism evidence="1 2">
    <name type="scientific">Bartonella harrusi</name>
    <dbReference type="NCBI Taxonomy" id="2961895"/>
    <lineage>
        <taxon>Bacteria</taxon>
        <taxon>Pseudomonadati</taxon>
        <taxon>Pseudomonadota</taxon>
        <taxon>Alphaproteobacteria</taxon>
        <taxon>Hyphomicrobiales</taxon>
        <taxon>Bartonellaceae</taxon>
        <taxon>Bartonella</taxon>
    </lineage>
</organism>
<gene>
    <name evidence="1" type="ORF">NMK50_08850</name>
</gene>
<protein>
    <submittedName>
        <fullName evidence="1">Uncharacterized protein</fullName>
    </submittedName>
</protein>
<sequence>MTNEIVPFDHDIHTIEPETETVYNLIYDKEFNTLPIEDISYVNMNKYDAYNNKDESAIVLKK</sequence>